<evidence type="ECO:0000313" key="1">
    <source>
        <dbReference type="EMBL" id="CAL1672886.1"/>
    </source>
</evidence>
<comment type="caution">
    <text evidence="1">The sequence shown here is derived from an EMBL/GenBank/DDBJ whole genome shotgun (WGS) entry which is preliminary data.</text>
</comment>
<name>A0AAV2MZ51_9HYME</name>
<proteinExistence type="predicted"/>
<organism evidence="1 2">
    <name type="scientific">Lasius platythorax</name>
    <dbReference type="NCBI Taxonomy" id="488582"/>
    <lineage>
        <taxon>Eukaryota</taxon>
        <taxon>Metazoa</taxon>
        <taxon>Ecdysozoa</taxon>
        <taxon>Arthropoda</taxon>
        <taxon>Hexapoda</taxon>
        <taxon>Insecta</taxon>
        <taxon>Pterygota</taxon>
        <taxon>Neoptera</taxon>
        <taxon>Endopterygota</taxon>
        <taxon>Hymenoptera</taxon>
        <taxon>Apocrita</taxon>
        <taxon>Aculeata</taxon>
        <taxon>Formicoidea</taxon>
        <taxon>Formicidae</taxon>
        <taxon>Formicinae</taxon>
        <taxon>Lasius</taxon>
        <taxon>Lasius</taxon>
    </lineage>
</organism>
<dbReference type="EMBL" id="CAXIPU020001095">
    <property type="protein sequence ID" value="CAL1672886.1"/>
    <property type="molecule type" value="Genomic_DNA"/>
</dbReference>
<sequence>MVAHRRRQDLVERPEQSLHQIRLGGIRRDRRRANHTSDAQLLVSADQPDALLNSPLYNFINLLESTESNDAPIPNLISYSPPPPPSPESIIISSDDDSNSVQIIFNNLLLNEEPFDPFEIYNFAEEVDLDDILDPSNTETVLIDELCSYIDDPNVFPPELYIELQEILNNTEDLLQ</sequence>
<keyword evidence="2" id="KW-1185">Reference proteome</keyword>
<evidence type="ECO:0008006" key="3">
    <source>
        <dbReference type="Google" id="ProtNLM"/>
    </source>
</evidence>
<dbReference type="Proteomes" id="UP001497644">
    <property type="component" value="Unassembled WGS sequence"/>
</dbReference>
<reference evidence="1" key="1">
    <citation type="submission" date="2024-04" db="EMBL/GenBank/DDBJ databases">
        <authorList>
            <consortium name="Molecular Ecology Group"/>
        </authorList>
    </citation>
    <scope>NUCLEOTIDE SEQUENCE</scope>
</reference>
<accession>A0AAV2MZ51</accession>
<protein>
    <recommendedName>
        <fullName evidence="3">Reverse transcriptase domain-containing protein</fullName>
    </recommendedName>
</protein>
<gene>
    <name evidence="1" type="ORF">LPLAT_LOCUS12872</name>
</gene>
<dbReference type="AlphaFoldDB" id="A0AAV2MZ51"/>
<evidence type="ECO:0000313" key="2">
    <source>
        <dbReference type="Proteomes" id="UP001497644"/>
    </source>
</evidence>